<dbReference type="PROSITE" id="PS51918">
    <property type="entry name" value="RADICAL_SAM"/>
    <property type="match status" value="1"/>
</dbReference>
<feature type="binding site" evidence="6">
    <location>
        <position position="89"/>
    </location>
    <ligand>
        <name>[4Fe-4S] cluster</name>
        <dbReference type="ChEBI" id="CHEBI:49883"/>
        <note>4Fe-4S-S-AdoMet</note>
    </ligand>
</feature>
<dbReference type="InterPro" id="IPR013785">
    <property type="entry name" value="Aldolase_TIM"/>
</dbReference>
<keyword evidence="3 6" id="KW-0479">Metal-binding</keyword>
<dbReference type="PANTHER" id="PTHR30352:SF5">
    <property type="entry name" value="PYRUVATE FORMATE-LYASE 1-ACTIVATING ENZYME"/>
    <property type="match status" value="1"/>
</dbReference>
<keyword evidence="4 6" id="KW-0408">Iron</keyword>
<keyword evidence="8" id="KW-0456">Lyase</keyword>
<dbReference type="GO" id="GO:0051539">
    <property type="term" value="F:4 iron, 4 sulfur cluster binding"/>
    <property type="evidence" value="ECO:0007669"/>
    <property type="project" value="UniProtKB-KW"/>
</dbReference>
<dbReference type="InterPro" id="IPR058240">
    <property type="entry name" value="rSAM_sf"/>
</dbReference>
<evidence type="ECO:0000259" key="7">
    <source>
        <dbReference type="PROSITE" id="PS51918"/>
    </source>
</evidence>
<evidence type="ECO:0000256" key="1">
    <source>
        <dbReference type="ARBA" id="ARBA00022485"/>
    </source>
</evidence>
<dbReference type="Proteomes" id="UP000580051">
    <property type="component" value="Unassembled WGS sequence"/>
</dbReference>
<comment type="cofactor">
    <cofactor evidence="6">
        <name>[4Fe-4S] cluster</name>
        <dbReference type="ChEBI" id="CHEBI:49883"/>
    </cofactor>
    <text evidence="6">Binds 1 [4Fe-4S] cluster. The cluster is coordinated with 3 cysteines and an exchangeable S-adenosyl-L-methionine.</text>
</comment>
<dbReference type="CDD" id="cd01335">
    <property type="entry name" value="Radical_SAM"/>
    <property type="match status" value="1"/>
</dbReference>
<dbReference type="RefSeq" id="WP_258187174.1">
    <property type="nucleotide sequence ID" value="NZ_BLRV01000104.1"/>
</dbReference>
<dbReference type="Pfam" id="PF04055">
    <property type="entry name" value="Radical_SAM"/>
    <property type="match status" value="1"/>
</dbReference>
<dbReference type="EMBL" id="BLRV01000104">
    <property type="protein sequence ID" value="GFP21790.1"/>
    <property type="molecule type" value="Genomic_DNA"/>
</dbReference>
<accession>A0A6V8NQZ0</accession>
<name>A0A6V8NQZ0_9ACTN</name>
<dbReference type="SUPFAM" id="SSF102114">
    <property type="entry name" value="Radical SAM enzymes"/>
    <property type="match status" value="1"/>
</dbReference>
<dbReference type="SFLD" id="SFLDG01101">
    <property type="entry name" value="Uncharacterised_Radical_SAM_Su"/>
    <property type="match status" value="1"/>
</dbReference>
<dbReference type="InterPro" id="IPR027596">
    <property type="entry name" value="AmmeMemoSam_rS"/>
</dbReference>
<reference evidence="8 9" key="1">
    <citation type="journal article" date="2020" name="Front. Microbiol.">
        <title>Single-cell genomics of novel Actinobacteria with the Wood-Ljungdahl pathway discovered in a serpentinizing system.</title>
        <authorList>
            <person name="Merino N."/>
            <person name="Kawai M."/>
            <person name="Boyd E.S."/>
            <person name="Colman D.R."/>
            <person name="McGlynn S.E."/>
            <person name="Nealson K.H."/>
            <person name="Kurokawa K."/>
            <person name="Hongoh Y."/>
        </authorList>
    </citation>
    <scope>NUCLEOTIDE SEQUENCE [LARGE SCALE GENOMIC DNA]</scope>
    <source>
        <strain evidence="8 9">S06</strain>
    </source>
</reference>
<dbReference type="PIRSF" id="PIRSF004869">
    <property type="entry name" value="PflX_prd"/>
    <property type="match status" value="1"/>
</dbReference>
<dbReference type="PANTHER" id="PTHR30352">
    <property type="entry name" value="PYRUVATE FORMATE-LYASE-ACTIVATING ENZYME"/>
    <property type="match status" value="1"/>
</dbReference>
<evidence type="ECO:0000256" key="2">
    <source>
        <dbReference type="ARBA" id="ARBA00022691"/>
    </source>
</evidence>
<dbReference type="Gene3D" id="3.20.20.70">
    <property type="entry name" value="Aldolase class I"/>
    <property type="match status" value="1"/>
</dbReference>
<dbReference type="NCBIfam" id="TIGR04337">
    <property type="entry name" value="AmmeMemoSam_rS"/>
    <property type="match status" value="1"/>
</dbReference>
<dbReference type="AlphaFoldDB" id="A0A6V8NQZ0"/>
<evidence type="ECO:0000313" key="9">
    <source>
        <dbReference type="Proteomes" id="UP000580051"/>
    </source>
</evidence>
<comment type="caution">
    <text evidence="8">The sequence shown here is derived from an EMBL/GenBank/DDBJ whole genome shotgun (WGS) entry which is preliminary data.</text>
</comment>
<proteinExistence type="predicted"/>
<protein>
    <submittedName>
        <fullName evidence="8">Pyruvate formate lyase activating enzyme</fullName>
    </submittedName>
</protein>
<keyword evidence="8" id="KW-0670">Pyruvate</keyword>
<evidence type="ECO:0000256" key="6">
    <source>
        <dbReference type="PIRSR" id="PIRSR004869-50"/>
    </source>
</evidence>
<keyword evidence="1" id="KW-0004">4Fe-4S</keyword>
<evidence type="ECO:0000256" key="5">
    <source>
        <dbReference type="ARBA" id="ARBA00023014"/>
    </source>
</evidence>
<dbReference type="InterPro" id="IPR007197">
    <property type="entry name" value="rSAM"/>
</dbReference>
<dbReference type="InterPro" id="IPR016431">
    <property type="entry name" value="Pyrv-formate_lyase-activ_prd"/>
</dbReference>
<keyword evidence="2 6" id="KW-0949">S-adenosyl-L-methionine</keyword>
<gene>
    <name evidence="8" type="ORF">HKBW3S06_01017</name>
</gene>
<dbReference type="GO" id="GO:0016829">
    <property type="term" value="F:lyase activity"/>
    <property type="evidence" value="ECO:0007669"/>
    <property type="project" value="UniProtKB-KW"/>
</dbReference>
<evidence type="ECO:0000256" key="4">
    <source>
        <dbReference type="ARBA" id="ARBA00023004"/>
    </source>
</evidence>
<evidence type="ECO:0000256" key="3">
    <source>
        <dbReference type="ARBA" id="ARBA00022723"/>
    </source>
</evidence>
<dbReference type="InterPro" id="IPR034457">
    <property type="entry name" value="Organic_radical-activating"/>
</dbReference>
<keyword evidence="5 6" id="KW-0411">Iron-sulfur</keyword>
<feature type="binding site" evidence="6">
    <location>
        <position position="86"/>
    </location>
    <ligand>
        <name>[4Fe-4S] cluster</name>
        <dbReference type="ChEBI" id="CHEBI:49883"/>
        <note>4Fe-4S-S-AdoMet</note>
    </ligand>
</feature>
<organism evidence="8 9">
    <name type="scientific">Candidatus Hakubella thermalkaliphila</name>
    <dbReference type="NCBI Taxonomy" id="2754717"/>
    <lineage>
        <taxon>Bacteria</taxon>
        <taxon>Bacillati</taxon>
        <taxon>Actinomycetota</taxon>
        <taxon>Actinomycetota incertae sedis</taxon>
        <taxon>Candidatus Hakubellales</taxon>
        <taxon>Candidatus Hakubellaceae</taxon>
        <taxon>Candidatus Hakubella</taxon>
    </lineage>
</organism>
<sequence>MKEAILYAKLEDEKVRCDLCPRYCVVKKGQAGICKTRVNVDGKLFTLIYAACSSVAADPIEKKPVFHYYPGSIVLSLGTLGCNFKCIHCQNWHVAHADATQSLKGTQEIPSERLPLLAIQNRCKGVAWTYNEPTIWLEYIVDSARLCKEQGLYTVVVTNGYITPKGLDAIGPYLDVYRVDLKGFTDEVYRKLAKVKSFQPVLESTIRAKEKWGCHVEVVTNVIPTLNDDQAQLEGIASWIRDKLGPKTPWHVTRFVPYLELSYLNPTPVSTLEKARQIGNSEGLEFVYVGNVYGHEGENTYCPGCHRMLIHRIGYTIGKYDVVKGKCPHDGTDLNVIEG</sequence>
<dbReference type="GO" id="GO:0046872">
    <property type="term" value="F:metal ion binding"/>
    <property type="evidence" value="ECO:0007669"/>
    <property type="project" value="UniProtKB-KW"/>
</dbReference>
<dbReference type="SFLD" id="SFLDS00029">
    <property type="entry name" value="Radical_SAM"/>
    <property type="match status" value="1"/>
</dbReference>
<feature type="binding site" evidence="6">
    <location>
        <position position="82"/>
    </location>
    <ligand>
        <name>[4Fe-4S] cluster</name>
        <dbReference type="ChEBI" id="CHEBI:49883"/>
        <note>4Fe-4S-S-AdoMet</note>
    </ligand>
</feature>
<feature type="domain" description="Radical SAM core" evidence="7">
    <location>
        <begin position="67"/>
        <end position="285"/>
    </location>
</feature>
<evidence type="ECO:0000313" key="8">
    <source>
        <dbReference type="EMBL" id="GFP21790.1"/>
    </source>
</evidence>